<dbReference type="InterPro" id="IPR037066">
    <property type="entry name" value="Plug_dom_sf"/>
</dbReference>
<dbReference type="InterPro" id="IPR012910">
    <property type="entry name" value="Plug_dom"/>
</dbReference>
<dbReference type="EMBL" id="JABFCR010000046">
    <property type="protein sequence ID" value="NNU34433.1"/>
    <property type="molecule type" value="Genomic_DNA"/>
</dbReference>
<organism evidence="2 3">
    <name type="scientific">Mucilaginibacter humi</name>
    <dbReference type="NCBI Taxonomy" id="2732510"/>
    <lineage>
        <taxon>Bacteria</taxon>
        <taxon>Pseudomonadati</taxon>
        <taxon>Bacteroidota</taxon>
        <taxon>Sphingobacteriia</taxon>
        <taxon>Sphingobacteriales</taxon>
        <taxon>Sphingobacteriaceae</taxon>
        <taxon>Mucilaginibacter</taxon>
    </lineage>
</organism>
<dbReference type="Pfam" id="PF07715">
    <property type="entry name" value="Plug"/>
    <property type="match status" value="1"/>
</dbReference>
<evidence type="ECO:0000259" key="1">
    <source>
        <dbReference type="Pfam" id="PF07715"/>
    </source>
</evidence>
<protein>
    <submittedName>
        <fullName evidence="2">Plug domain-containing protein</fullName>
    </submittedName>
</protein>
<sequence>MFIHGTSQPLLSPRELYSTQPLIVLDGVPLVQEHPYAFDIQQYQYDRIGPATNTLATIQMANIKSIEVLKGSTVPPFMVLKVQTALF</sequence>
<comment type="caution">
    <text evidence="2">The sequence shown here is derived from an EMBL/GenBank/DDBJ whole genome shotgun (WGS) entry which is preliminary data.</text>
</comment>
<reference evidence="2 3" key="1">
    <citation type="submission" date="2020-05" db="EMBL/GenBank/DDBJ databases">
        <authorList>
            <person name="Khan S.A."/>
            <person name="Jeon C.O."/>
            <person name="Chun B.H."/>
        </authorList>
    </citation>
    <scope>NUCLEOTIDE SEQUENCE [LARGE SCALE GENOMIC DNA]</scope>
    <source>
        <strain evidence="2 3">S1162</strain>
    </source>
</reference>
<dbReference type="RefSeq" id="WP_175270113.1">
    <property type="nucleotide sequence ID" value="NZ_JABFCR010000046.1"/>
</dbReference>
<gene>
    <name evidence="2" type="ORF">HK413_10365</name>
</gene>
<feature type="domain" description="TonB-dependent receptor plug" evidence="1">
    <location>
        <begin position="10"/>
        <end position="72"/>
    </location>
</feature>
<accession>A0ABX1W385</accession>
<evidence type="ECO:0000313" key="3">
    <source>
        <dbReference type="Proteomes" id="UP000566071"/>
    </source>
</evidence>
<proteinExistence type="predicted"/>
<dbReference type="Proteomes" id="UP000566071">
    <property type="component" value="Unassembled WGS sequence"/>
</dbReference>
<dbReference type="Gene3D" id="2.170.130.10">
    <property type="entry name" value="TonB-dependent receptor, plug domain"/>
    <property type="match status" value="1"/>
</dbReference>
<keyword evidence="3" id="KW-1185">Reference proteome</keyword>
<evidence type="ECO:0000313" key="2">
    <source>
        <dbReference type="EMBL" id="NNU34433.1"/>
    </source>
</evidence>
<name>A0ABX1W385_9SPHI</name>